<evidence type="ECO:0000256" key="4">
    <source>
        <dbReference type="ARBA" id="ARBA00023012"/>
    </source>
</evidence>
<dbReference type="SUPFAM" id="SSF46689">
    <property type="entry name" value="Homeodomain-like"/>
    <property type="match status" value="2"/>
</dbReference>
<gene>
    <name evidence="11" type="ORF">ACFO3S_20330</name>
</gene>
<evidence type="ECO:0000259" key="9">
    <source>
        <dbReference type="PROSITE" id="PS01124"/>
    </source>
</evidence>
<accession>A0ABV9FF74</accession>
<dbReference type="InterPro" id="IPR020449">
    <property type="entry name" value="Tscrpt_reg_AraC-type_HTH"/>
</dbReference>
<dbReference type="Pfam" id="PF00072">
    <property type="entry name" value="Response_reg"/>
    <property type="match status" value="1"/>
</dbReference>
<dbReference type="InterPro" id="IPR001789">
    <property type="entry name" value="Sig_transdc_resp-reg_receiver"/>
</dbReference>
<dbReference type="PROSITE" id="PS00041">
    <property type="entry name" value="HTH_ARAC_FAMILY_1"/>
    <property type="match status" value="1"/>
</dbReference>
<dbReference type="Pfam" id="PF12833">
    <property type="entry name" value="HTH_18"/>
    <property type="match status" value="1"/>
</dbReference>
<dbReference type="RefSeq" id="WP_378099826.1">
    <property type="nucleotide sequence ID" value="NZ_JBHSEP010000017.1"/>
</dbReference>
<keyword evidence="2" id="KW-0963">Cytoplasm</keyword>
<dbReference type="PROSITE" id="PS50110">
    <property type="entry name" value="RESPONSE_REGULATORY"/>
    <property type="match status" value="1"/>
</dbReference>
<comment type="caution">
    <text evidence="11">The sequence shown here is derived from an EMBL/GenBank/DDBJ whole genome shotgun (WGS) entry which is preliminary data.</text>
</comment>
<dbReference type="EMBL" id="JBHSEP010000017">
    <property type="protein sequence ID" value="MFC4600603.1"/>
    <property type="molecule type" value="Genomic_DNA"/>
</dbReference>
<sequence>MKILIVDDEPVIRKGVIKLLGASPVAFSEIEEARSGEEALRLIEGGKPDLVMTDIRMSVMSGLDLIERIRAVDAGIEVIVLTGYAEFHYVQRALRNQVSDYLLKPITQESLNEVLAKTMLKDPAKWASQIDLADIRAMTGTAAALVKSVLAENRDEMRARLAEWFAFCRDKGYSFTEMKRVMAHLELLFRSELVLIVKDRPGGGSADLQRNAASVDELFENWERYLVGQSASIADKRSPRNKRVVEDAIRFIGEEYGNSGLNLQLIADRAGVSPAYMSKIFREVMGKPITQYISEFRLEAARRIIVGRPETKISAVAEECGFSDYPYFSKIFKKTYGVSPLEYKEKN</sequence>
<dbReference type="SMART" id="SM00448">
    <property type="entry name" value="REC"/>
    <property type="match status" value="1"/>
</dbReference>
<keyword evidence="7" id="KW-0804">Transcription</keyword>
<dbReference type="InterPro" id="IPR018062">
    <property type="entry name" value="HTH_AraC-typ_CS"/>
</dbReference>
<dbReference type="Gene3D" id="1.10.10.60">
    <property type="entry name" value="Homeodomain-like"/>
    <property type="match status" value="2"/>
</dbReference>
<evidence type="ECO:0000256" key="2">
    <source>
        <dbReference type="ARBA" id="ARBA00022490"/>
    </source>
</evidence>
<dbReference type="SUPFAM" id="SSF52172">
    <property type="entry name" value="CheY-like"/>
    <property type="match status" value="1"/>
</dbReference>
<evidence type="ECO:0000256" key="8">
    <source>
        <dbReference type="PROSITE-ProRule" id="PRU00169"/>
    </source>
</evidence>
<dbReference type="PRINTS" id="PR00032">
    <property type="entry name" value="HTHARAC"/>
</dbReference>
<dbReference type="Gene3D" id="3.40.50.2300">
    <property type="match status" value="1"/>
</dbReference>
<evidence type="ECO:0000256" key="5">
    <source>
        <dbReference type="ARBA" id="ARBA00023015"/>
    </source>
</evidence>
<dbReference type="CDD" id="cd17536">
    <property type="entry name" value="REC_YesN-like"/>
    <property type="match status" value="1"/>
</dbReference>
<dbReference type="SMART" id="SM00342">
    <property type="entry name" value="HTH_ARAC"/>
    <property type="match status" value="1"/>
</dbReference>
<keyword evidence="6" id="KW-0238">DNA-binding</keyword>
<evidence type="ECO:0000313" key="11">
    <source>
        <dbReference type="EMBL" id="MFC4600603.1"/>
    </source>
</evidence>
<keyword evidence="5" id="KW-0805">Transcription regulation</keyword>
<proteinExistence type="predicted"/>
<dbReference type="InterPro" id="IPR018060">
    <property type="entry name" value="HTH_AraC"/>
</dbReference>
<keyword evidence="4" id="KW-0902">Two-component regulatory system</keyword>
<dbReference type="PANTHER" id="PTHR42713:SF3">
    <property type="entry name" value="TRANSCRIPTIONAL REGULATORY PROTEIN HPTR"/>
    <property type="match status" value="1"/>
</dbReference>
<evidence type="ECO:0000256" key="1">
    <source>
        <dbReference type="ARBA" id="ARBA00004496"/>
    </source>
</evidence>
<name>A0ABV9FF74_9BACL</name>
<organism evidence="11 12">
    <name type="scientific">Cohnella hongkongensis</name>
    <dbReference type="NCBI Taxonomy" id="178337"/>
    <lineage>
        <taxon>Bacteria</taxon>
        <taxon>Bacillati</taxon>
        <taxon>Bacillota</taxon>
        <taxon>Bacilli</taxon>
        <taxon>Bacillales</taxon>
        <taxon>Paenibacillaceae</taxon>
        <taxon>Cohnella</taxon>
    </lineage>
</organism>
<evidence type="ECO:0000256" key="3">
    <source>
        <dbReference type="ARBA" id="ARBA00022553"/>
    </source>
</evidence>
<dbReference type="PROSITE" id="PS01124">
    <property type="entry name" value="HTH_ARAC_FAMILY_2"/>
    <property type="match status" value="1"/>
</dbReference>
<evidence type="ECO:0000256" key="6">
    <source>
        <dbReference type="ARBA" id="ARBA00023125"/>
    </source>
</evidence>
<evidence type="ECO:0000313" key="12">
    <source>
        <dbReference type="Proteomes" id="UP001596028"/>
    </source>
</evidence>
<protein>
    <submittedName>
        <fullName evidence="11">Response regulator</fullName>
    </submittedName>
</protein>
<dbReference type="InterPro" id="IPR011006">
    <property type="entry name" value="CheY-like_superfamily"/>
</dbReference>
<evidence type="ECO:0000259" key="10">
    <source>
        <dbReference type="PROSITE" id="PS50110"/>
    </source>
</evidence>
<keyword evidence="3 8" id="KW-0597">Phosphoprotein</keyword>
<feature type="modified residue" description="4-aspartylphosphate" evidence="8">
    <location>
        <position position="54"/>
    </location>
</feature>
<dbReference type="InterPro" id="IPR051552">
    <property type="entry name" value="HptR"/>
</dbReference>
<comment type="subcellular location">
    <subcellularLocation>
        <location evidence="1">Cytoplasm</location>
    </subcellularLocation>
</comment>
<reference evidence="12" key="1">
    <citation type="journal article" date="2019" name="Int. J. Syst. Evol. Microbiol.">
        <title>The Global Catalogue of Microorganisms (GCM) 10K type strain sequencing project: providing services to taxonomists for standard genome sequencing and annotation.</title>
        <authorList>
            <consortium name="The Broad Institute Genomics Platform"/>
            <consortium name="The Broad Institute Genome Sequencing Center for Infectious Disease"/>
            <person name="Wu L."/>
            <person name="Ma J."/>
        </authorList>
    </citation>
    <scope>NUCLEOTIDE SEQUENCE [LARGE SCALE GENOMIC DNA]</scope>
    <source>
        <strain evidence="12">CCUG 49571</strain>
    </source>
</reference>
<dbReference type="Proteomes" id="UP001596028">
    <property type="component" value="Unassembled WGS sequence"/>
</dbReference>
<feature type="domain" description="HTH araC/xylS-type" evidence="9">
    <location>
        <begin position="246"/>
        <end position="346"/>
    </location>
</feature>
<feature type="domain" description="Response regulatory" evidence="10">
    <location>
        <begin position="2"/>
        <end position="119"/>
    </location>
</feature>
<keyword evidence="12" id="KW-1185">Reference proteome</keyword>
<evidence type="ECO:0000256" key="7">
    <source>
        <dbReference type="ARBA" id="ARBA00023163"/>
    </source>
</evidence>
<dbReference type="PANTHER" id="PTHR42713">
    <property type="entry name" value="HISTIDINE KINASE-RELATED"/>
    <property type="match status" value="1"/>
</dbReference>
<dbReference type="InterPro" id="IPR009057">
    <property type="entry name" value="Homeodomain-like_sf"/>
</dbReference>